<evidence type="ECO:0000256" key="1">
    <source>
        <dbReference type="SAM" id="SignalP"/>
    </source>
</evidence>
<keyword evidence="1" id="KW-0732">Signal</keyword>
<dbReference type="EMBL" id="FOIR01000001">
    <property type="protein sequence ID" value="SEW00934.1"/>
    <property type="molecule type" value="Genomic_DNA"/>
</dbReference>
<evidence type="ECO:0000313" key="2">
    <source>
        <dbReference type="EMBL" id="SEW00934.1"/>
    </source>
</evidence>
<feature type="chain" id="PRO_5011703956" description="DUF5017 domain-containing protein" evidence="1">
    <location>
        <begin position="21"/>
        <end position="387"/>
    </location>
</feature>
<evidence type="ECO:0000313" key="3">
    <source>
        <dbReference type="Proteomes" id="UP000199437"/>
    </source>
</evidence>
<evidence type="ECO:0008006" key="4">
    <source>
        <dbReference type="Google" id="ProtNLM"/>
    </source>
</evidence>
<dbReference type="GeneID" id="99985941"/>
<name>A0A1I0NHZ5_9BACT</name>
<dbReference type="Proteomes" id="UP000199437">
    <property type="component" value="Unassembled WGS sequence"/>
</dbReference>
<organism evidence="2 3">
    <name type="scientific">Roseivirga pacifica</name>
    <dbReference type="NCBI Taxonomy" id="1267423"/>
    <lineage>
        <taxon>Bacteria</taxon>
        <taxon>Pseudomonadati</taxon>
        <taxon>Bacteroidota</taxon>
        <taxon>Cytophagia</taxon>
        <taxon>Cytophagales</taxon>
        <taxon>Roseivirgaceae</taxon>
        <taxon>Roseivirga</taxon>
    </lineage>
</organism>
<dbReference type="OrthoDB" id="1013052at2"/>
<accession>A0A1I0NHZ5</accession>
<feature type="signal peptide" evidence="1">
    <location>
        <begin position="1"/>
        <end position="20"/>
    </location>
</feature>
<dbReference type="AlphaFoldDB" id="A0A1I0NHZ5"/>
<proteinExistence type="predicted"/>
<dbReference type="PROSITE" id="PS51257">
    <property type="entry name" value="PROKAR_LIPOPROTEIN"/>
    <property type="match status" value="1"/>
</dbReference>
<dbReference type="STRING" id="1267423.SAMN05216290_1209"/>
<keyword evidence="3" id="KW-1185">Reference proteome</keyword>
<protein>
    <recommendedName>
        <fullName evidence="4">DUF5017 domain-containing protein</fullName>
    </recommendedName>
</protein>
<reference evidence="3" key="1">
    <citation type="submission" date="2016-10" db="EMBL/GenBank/DDBJ databases">
        <authorList>
            <person name="Varghese N."/>
            <person name="Submissions S."/>
        </authorList>
    </citation>
    <scope>NUCLEOTIDE SEQUENCE [LARGE SCALE GENOMIC DNA]</scope>
    <source>
        <strain evidence="3">CGMCC 1.12402</strain>
    </source>
</reference>
<dbReference type="RefSeq" id="WP_090257611.1">
    <property type="nucleotide sequence ID" value="NZ_FOIR01000001.1"/>
</dbReference>
<sequence length="387" mass="43136">MKFTAYKSIMAVALATVFVACDPLDEVYDEIPAINDNTISAEMELTLTDDDYELLEDVPGGSGPAQYGNFDHPDEPREFIPYILDARFPHLGKGSSAKVTYHYYNGSSPYLSDDLGDVTVSDQEYDDLGYRYGNFDNLEADLPKYAAYKFPNASRGAYVDVTHDYYNGGYTERDVESRVVLTGPYGWMYTYMIPSDAYQDFFQEPFSNFSNTDEAEAKIPAYLPQMLPFAEEGDAVLIGYVYYDDGVQDDVAHFTLSNGTWVLYGDGFQITEETLSFGHDGSDWVPDNTIRYDFSSADYATVAAEYAGTPWGDNLGTYGNFNRTGGGTSWDDDTMLEAIAYVLANGDFINEEGQKYVVTVVVYNGATATEDWSLIYEGGEWVLNSAE</sequence>
<gene>
    <name evidence="2" type="ORF">SAMN05216290_1209</name>
</gene>